<dbReference type="InterPro" id="IPR036609">
    <property type="entry name" value="LCCL_sf"/>
</dbReference>
<dbReference type="InterPro" id="IPR013951">
    <property type="entry name" value="Rxt3"/>
</dbReference>
<reference evidence="2 3" key="1">
    <citation type="journal article" date="2018" name="Mol. Biol. Evol.">
        <title>Analysis of the draft genome of the red seaweed Gracilariopsis chorda provides insights into genome size evolution in Rhodophyta.</title>
        <authorList>
            <person name="Lee J."/>
            <person name="Yang E.C."/>
            <person name="Graf L."/>
            <person name="Yang J.H."/>
            <person name="Qiu H."/>
            <person name="Zel Zion U."/>
            <person name="Chan C.X."/>
            <person name="Stephens T.G."/>
            <person name="Weber A.P.M."/>
            <person name="Boo G.H."/>
            <person name="Boo S.M."/>
            <person name="Kim K.M."/>
            <person name="Shin Y."/>
            <person name="Jung M."/>
            <person name="Lee S.J."/>
            <person name="Yim H.S."/>
            <person name="Lee J.H."/>
            <person name="Bhattacharya D."/>
            <person name="Yoon H.S."/>
        </authorList>
    </citation>
    <scope>NUCLEOTIDE SEQUENCE [LARGE SCALE GENOMIC DNA]</scope>
    <source>
        <strain evidence="2 3">SKKU-2015</strain>
        <tissue evidence="2">Whole body</tissue>
    </source>
</reference>
<dbReference type="Pfam" id="PF08642">
    <property type="entry name" value="Rxt3"/>
    <property type="match status" value="1"/>
</dbReference>
<protein>
    <submittedName>
        <fullName evidence="2">Transcriptional regulatory protein rxt3</fullName>
    </submittedName>
</protein>
<evidence type="ECO:0000313" key="2">
    <source>
        <dbReference type="EMBL" id="PXF48310.1"/>
    </source>
</evidence>
<gene>
    <name evidence="2" type="ORF">BWQ96_01770</name>
</gene>
<comment type="caution">
    <text evidence="2">The sequence shown here is derived from an EMBL/GenBank/DDBJ whole genome shotgun (WGS) entry which is preliminary data.</text>
</comment>
<evidence type="ECO:0000256" key="1">
    <source>
        <dbReference type="SAM" id="MobiDB-lite"/>
    </source>
</evidence>
<dbReference type="OrthoDB" id="3596986at2759"/>
<dbReference type="STRING" id="448386.A0A2V3J4L3"/>
<dbReference type="EMBL" id="NBIV01000014">
    <property type="protein sequence ID" value="PXF48310.1"/>
    <property type="molecule type" value="Genomic_DNA"/>
</dbReference>
<dbReference type="AlphaFoldDB" id="A0A2V3J4L3"/>
<sequence length="375" mass="42444">MKRSRTSNPSRRNSSAVHAVPHLVRRSLMEQVHIPPSRKHFSSNPPPKRARLLNPRSQSPPKQKLPPHYIYSPTRLLPIQSLLSSNSSATIHVHVPAEHLTPRNAALRNRLLWGTDFYTDDSDLVAILVHTGYYSLHTTPPCDYLTVTLRVQPHQSNRSPHFISSTRNSISSRYWPSTYKGARISVLFVNATHNNKVTRQPRQPPQSALRLPGIVLSHPSACSTASVKAATSYFPTQLSFDLLNNPCTTYNINYLASLKSSSESPLHRLNTHVLYLENHSQRFEVHRPSPLSNTVRFAQVRNVALFRSILAHVHVSTDAPCPMKPADLTAVQHLPWQHLHWDLSGVTVKGQWYQLTKMSFQKRTEPPNRQTTTSP</sequence>
<name>A0A2V3J4L3_9FLOR</name>
<proteinExistence type="predicted"/>
<dbReference type="Gene3D" id="2.170.130.20">
    <property type="entry name" value="LCCL-like domain"/>
    <property type="match status" value="1"/>
</dbReference>
<dbReference type="Proteomes" id="UP000247409">
    <property type="component" value="Unassembled WGS sequence"/>
</dbReference>
<feature type="region of interest" description="Disordered" evidence="1">
    <location>
        <begin position="1"/>
        <end position="22"/>
    </location>
</feature>
<feature type="region of interest" description="Disordered" evidence="1">
    <location>
        <begin position="34"/>
        <end position="69"/>
    </location>
</feature>
<keyword evidence="3" id="KW-1185">Reference proteome</keyword>
<accession>A0A2V3J4L3</accession>
<feature type="compositionally biased region" description="Low complexity" evidence="1">
    <location>
        <begin position="1"/>
        <end position="15"/>
    </location>
</feature>
<evidence type="ECO:0000313" key="3">
    <source>
        <dbReference type="Proteomes" id="UP000247409"/>
    </source>
</evidence>
<organism evidence="2 3">
    <name type="scientific">Gracilariopsis chorda</name>
    <dbReference type="NCBI Taxonomy" id="448386"/>
    <lineage>
        <taxon>Eukaryota</taxon>
        <taxon>Rhodophyta</taxon>
        <taxon>Florideophyceae</taxon>
        <taxon>Rhodymeniophycidae</taxon>
        <taxon>Gracilariales</taxon>
        <taxon>Gracilariaceae</taxon>
        <taxon>Gracilariopsis</taxon>
    </lineage>
</organism>
<dbReference type="SUPFAM" id="SSF69848">
    <property type="entry name" value="LCCL domain"/>
    <property type="match status" value="1"/>
</dbReference>